<dbReference type="CDD" id="cd06342">
    <property type="entry name" value="PBP1_ABC_LIVBP-like"/>
    <property type="match status" value="1"/>
</dbReference>
<evidence type="ECO:0000313" key="8">
    <source>
        <dbReference type="Proteomes" id="UP000782312"/>
    </source>
</evidence>
<evidence type="ECO:0000256" key="3">
    <source>
        <dbReference type="ARBA" id="ARBA00022729"/>
    </source>
</evidence>
<evidence type="ECO:0000313" key="7">
    <source>
        <dbReference type="EMBL" id="MBI3128842.1"/>
    </source>
</evidence>
<dbReference type="EMBL" id="JACPUR010000035">
    <property type="protein sequence ID" value="MBI3128842.1"/>
    <property type="molecule type" value="Genomic_DNA"/>
</dbReference>
<dbReference type="PANTHER" id="PTHR47151:SF2">
    <property type="entry name" value="AMINO ACID BINDING PROTEIN"/>
    <property type="match status" value="1"/>
</dbReference>
<dbReference type="GO" id="GO:0006865">
    <property type="term" value="P:amino acid transport"/>
    <property type="evidence" value="ECO:0007669"/>
    <property type="project" value="UniProtKB-KW"/>
</dbReference>
<feature type="chain" id="PRO_5037484562" evidence="5">
    <location>
        <begin position="24"/>
        <end position="374"/>
    </location>
</feature>
<accession>A0A932I0R1</accession>
<reference evidence="7" key="1">
    <citation type="submission" date="2020-07" db="EMBL/GenBank/DDBJ databases">
        <title>Huge and variable diversity of episymbiotic CPR bacteria and DPANN archaea in groundwater ecosystems.</title>
        <authorList>
            <person name="He C.Y."/>
            <person name="Keren R."/>
            <person name="Whittaker M."/>
            <person name="Farag I.F."/>
            <person name="Doudna J."/>
            <person name="Cate J.H.D."/>
            <person name="Banfield J.F."/>
        </authorList>
    </citation>
    <scope>NUCLEOTIDE SEQUENCE</scope>
    <source>
        <strain evidence="7">NC_groundwater_763_Ag_S-0.2um_68_21</strain>
    </source>
</reference>
<evidence type="ECO:0000256" key="1">
    <source>
        <dbReference type="ARBA" id="ARBA00010062"/>
    </source>
</evidence>
<name>A0A932I0R1_UNCTE</name>
<dbReference type="Pfam" id="PF13458">
    <property type="entry name" value="Peripla_BP_6"/>
    <property type="match status" value="1"/>
</dbReference>
<dbReference type="InterPro" id="IPR028082">
    <property type="entry name" value="Peripla_BP_I"/>
</dbReference>
<organism evidence="7 8">
    <name type="scientific">Tectimicrobiota bacterium</name>
    <dbReference type="NCBI Taxonomy" id="2528274"/>
    <lineage>
        <taxon>Bacteria</taxon>
        <taxon>Pseudomonadati</taxon>
        <taxon>Nitrospinota/Tectimicrobiota group</taxon>
        <taxon>Candidatus Tectimicrobiota</taxon>
    </lineage>
</organism>
<comment type="similarity">
    <text evidence="1">Belongs to the leucine-binding protein family.</text>
</comment>
<dbReference type="InterPro" id="IPR028081">
    <property type="entry name" value="Leu-bd"/>
</dbReference>
<keyword evidence="4" id="KW-0029">Amino-acid transport</keyword>
<feature type="signal peptide" evidence="5">
    <location>
        <begin position="1"/>
        <end position="23"/>
    </location>
</feature>
<gene>
    <name evidence="7" type="ORF">HYZ11_14650</name>
</gene>
<evidence type="ECO:0000259" key="6">
    <source>
        <dbReference type="Pfam" id="PF13458"/>
    </source>
</evidence>
<dbReference type="PRINTS" id="PR00337">
    <property type="entry name" value="LEUILEVALBP"/>
</dbReference>
<dbReference type="PANTHER" id="PTHR47151">
    <property type="entry name" value="LEU/ILE/VAL-BINDING ABC TRANSPORTER SUBUNIT"/>
    <property type="match status" value="1"/>
</dbReference>
<protein>
    <submittedName>
        <fullName evidence="7">Branched-chain amino acid ABC transporter substrate-binding protein</fullName>
    </submittedName>
</protein>
<evidence type="ECO:0000256" key="5">
    <source>
        <dbReference type="SAM" id="SignalP"/>
    </source>
</evidence>
<sequence length="374" mass="40342">MRKWTLFLIALCAALVLSVPARAAEMIKIGVAGPLTGDQAAFGEMLKNGALLAMEEWNAKGGVTLRGKKVKVDLLWGDDRHDPREGVSIAHKFVNSGAVGVVGHFNSSVSIPASTVYAEAGIVQITPASTNPKLTEQGFKTVFRACGRDDQQGQVAAAFIVNKLKAKNVAILHDKTTYGQGLADETQRFLGQLGVKPVFYSGIVQGDKDFTPVLTAAKQKNPEVVFFGGIHPEAILLVKQMRERLGMEAAFVTGDGVYVDEFFKIAGKAAEGSYVTFTPDQAKIQAAQGVITKHRERFGKEVGAYTIYAYVAANLILNSIQETNTTAGQRLANHLRSKAWSTALGKIQFNAKGDVLESPYVVWQVKGGKFVQVN</sequence>
<keyword evidence="3 5" id="KW-0732">Signal</keyword>
<evidence type="ECO:0000256" key="4">
    <source>
        <dbReference type="ARBA" id="ARBA00022970"/>
    </source>
</evidence>
<feature type="domain" description="Leucine-binding protein" evidence="6">
    <location>
        <begin position="27"/>
        <end position="369"/>
    </location>
</feature>
<dbReference type="SUPFAM" id="SSF53822">
    <property type="entry name" value="Periplasmic binding protein-like I"/>
    <property type="match status" value="1"/>
</dbReference>
<dbReference type="Proteomes" id="UP000782312">
    <property type="component" value="Unassembled WGS sequence"/>
</dbReference>
<comment type="caution">
    <text evidence="7">The sequence shown here is derived from an EMBL/GenBank/DDBJ whole genome shotgun (WGS) entry which is preliminary data.</text>
</comment>
<proteinExistence type="inferred from homology"/>
<dbReference type="InterPro" id="IPR000709">
    <property type="entry name" value="Leu_Ile_Val-bd"/>
</dbReference>
<dbReference type="AlphaFoldDB" id="A0A932I0R1"/>
<keyword evidence="2" id="KW-0813">Transport</keyword>
<dbReference type="Gene3D" id="3.40.50.2300">
    <property type="match status" value="2"/>
</dbReference>
<evidence type="ECO:0000256" key="2">
    <source>
        <dbReference type="ARBA" id="ARBA00022448"/>
    </source>
</evidence>